<evidence type="ECO:0000259" key="5">
    <source>
        <dbReference type="PROSITE" id="PS51459"/>
    </source>
</evidence>
<evidence type="ECO:0000313" key="6">
    <source>
        <dbReference type="EMBL" id="ELA09693.1"/>
    </source>
</evidence>
<dbReference type="STRING" id="1230338.MOMA_04795"/>
<accession>L2FB79</accession>
<dbReference type="Gene3D" id="1.10.3290.10">
    <property type="entry name" value="Fido-like domain"/>
    <property type="match status" value="1"/>
</dbReference>
<dbReference type="InterPro" id="IPR026287">
    <property type="entry name" value="SoFic-like"/>
</dbReference>
<feature type="binding site" evidence="2">
    <location>
        <begin position="198"/>
        <end position="204"/>
    </location>
    <ligand>
        <name>ATP</name>
        <dbReference type="ChEBI" id="CHEBI:30616"/>
    </ligand>
</feature>
<dbReference type="Proteomes" id="UP000023795">
    <property type="component" value="Unassembled WGS sequence"/>
</dbReference>
<dbReference type="Pfam" id="PF02661">
    <property type="entry name" value="Fic"/>
    <property type="match status" value="1"/>
</dbReference>
<dbReference type="RefSeq" id="WP_009767511.1">
    <property type="nucleotide sequence ID" value="NZ_ANIN01000001.1"/>
</dbReference>
<keyword evidence="1 2" id="KW-0547">Nucleotide-binding</keyword>
<evidence type="ECO:0000313" key="7">
    <source>
        <dbReference type="Proteomes" id="UP000023795"/>
    </source>
</evidence>
<dbReference type="InterPro" id="IPR036597">
    <property type="entry name" value="Fido-like_dom_sf"/>
</dbReference>
<keyword evidence="1" id="KW-0808">Transferase</keyword>
<dbReference type="PATRIC" id="fig|1230338.3.peg.1037"/>
<dbReference type="InterPro" id="IPR003812">
    <property type="entry name" value="Fido"/>
</dbReference>
<dbReference type="PANTHER" id="PTHR13504">
    <property type="entry name" value="FIDO DOMAIN-CONTAINING PROTEIN DDB_G0283145"/>
    <property type="match status" value="1"/>
</dbReference>
<evidence type="ECO:0000256" key="1">
    <source>
        <dbReference type="PIRNR" id="PIRNR038925"/>
    </source>
</evidence>
<feature type="active site" evidence="3">
    <location>
        <position position="193"/>
    </location>
</feature>
<dbReference type="GO" id="GO:0042803">
    <property type="term" value="F:protein homodimerization activity"/>
    <property type="evidence" value="ECO:0007669"/>
    <property type="project" value="UniProtKB-UniRule"/>
</dbReference>
<evidence type="ECO:0000256" key="4">
    <source>
        <dbReference type="PIRSR" id="PIRSR640198-2"/>
    </source>
</evidence>
<dbReference type="SUPFAM" id="SSF140931">
    <property type="entry name" value="Fic-like"/>
    <property type="match status" value="1"/>
</dbReference>
<dbReference type="Pfam" id="PF21248">
    <property type="entry name" value="SoFic-like_C"/>
    <property type="match status" value="1"/>
</dbReference>
<dbReference type="InterPro" id="IPR048770">
    <property type="entry name" value="SoFic-like_C"/>
</dbReference>
<evidence type="ECO:0000256" key="2">
    <source>
        <dbReference type="PIRSR" id="PIRSR038925-1"/>
    </source>
</evidence>
<feature type="domain" description="Fido" evidence="5">
    <location>
        <begin position="114"/>
        <end position="257"/>
    </location>
</feature>
<keyword evidence="7" id="KW-1185">Reference proteome</keyword>
<dbReference type="Pfam" id="PF13784">
    <property type="entry name" value="Fic_N"/>
    <property type="match status" value="1"/>
</dbReference>
<dbReference type="GO" id="GO:0000287">
    <property type="term" value="F:magnesium ion binding"/>
    <property type="evidence" value="ECO:0007669"/>
    <property type="project" value="UniProtKB-UniRule"/>
</dbReference>
<dbReference type="GO" id="GO:0005524">
    <property type="term" value="F:ATP binding"/>
    <property type="evidence" value="ECO:0007669"/>
    <property type="project" value="UniProtKB-UniRule"/>
</dbReference>
<dbReference type="eggNOG" id="COG3177">
    <property type="taxonomic scope" value="Bacteria"/>
</dbReference>
<comment type="catalytic activity">
    <reaction evidence="1">
        <text>L-threonyl-[protein] + ATP = 3-O-(5'-adenylyl)-L-threonyl-[protein] + diphosphate</text>
        <dbReference type="Rhea" id="RHEA:54292"/>
        <dbReference type="Rhea" id="RHEA-COMP:11060"/>
        <dbReference type="Rhea" id="RHEA-COMP:13847"/>
        <dbReference type="ChEBI" id="CHEBI:30013"/>
        <dbReference type="ChEBI" id="CHEBI:30616"/>
        <dbReference type="ChEBI" id="CHEBI:33019"/>
        <dbReference type="ChEBI" id="CHEBI:138113"/>
        <dbReference type="EC" id="2.7.7.108"/>
    </reaction>
</comment>
<feature type="binding site" evidence="4">
    <location>
        <begin position="197"/>
        <end position="204"/>
    </location>
    <ligand>
        <name>ATP</name>
        <dbReference type="ChEBI" id="CHEBI:30616"/>
    </ligand>
</feature>
<comment type="subunit">
    <text evidence="1">Homodimer.</text>
</comment>
<dbReference type="AlphaFoldDB" id="L2FB79"/>
<feature type="binding site" evidence="2">
    <location>
        <position position="193"/>
    </location>
    <ligand>
        <name>ATP</name>
        <dbReference type="ChEBI" id="CHEBI:30616"/>
    </ligand>
</feature>
<keyword evidence="1" id="KW-0548">Nucleotidyltransferase</keyword>
<comment type="caution">
    <text evidence="6">The sequence shown here is derived from an EMBL/GenBank/DDBJ whole genome shotgun (WGS) entry which is preliminary data.</text>
</comment>
<dbReference type="PANTHER" id="PTHR13504:SF35">
    <property type="entry name" value="PROTEIN ADENYLYLTRANSFERASE SOFIC"/>
    <property type="match status" value="1"/>
</dbReference>
<dbReference type="InterPro" id="IPR040198">
    <property type="entry name" value="Fido_containing"/>
</dbReference>
<proteinExistence type="predicted"/>
<evidence type="ECO:0000256" key="3">
    <source>
        <dbReference type="PIRSR" id="PIRSR640198-1"/>
    </source>
</evidence>
<dbReference type="NCBIfam" id="NF046030">
    <property type="entry name" value="ProtAdlyltaseSoFic"/>
    <property type="match status" value="1"/>
</dbReference>
<reference evidence="6 7" key="1">
    <citation type="journal article" date="2013" name="Genome Announc.">
        <title>Genome Sequence of Moraxella macacae 0408225, a Novel Bacterial Species Isolated from a Cynomolgus Macaque with Epistaxis.</title>
        <authorList>
            <person name="Ladner J.T."/>
            <person name="Whitehouse C.A."/>
            <person name="Koroleva G.I."/>
            <person name="Palacios G.F."/>
        </authorList>
    </citation>
    <scope>NUCLEOTIDE SEQUENCE [LARGE SCALE GENOMIC DNA]</scope>
    <source>
        <strain evidence="6 7">0408225</strain>
    </source>
</reference>
<keyword evidence="1 2" id="KW-0067">ATP-binding</keyword>
<dbReference type="GO" id="GO:0070733">
    <property type="term" value="F:AMPylase activity"/>
    <property type="evidence" value="ECO:0007669"/>
    <property type="project" value="UniProtKB-UniRule"/>
</dbReference>
<dbReference type="EMBL" id="ANIN01000001">
    <property type="protein sequence ID" value="ELA09693.1"/>
    <property type="molecule type" value="Genomic_DNA"/>
</dbReference>
<feature type="binding site" evidence="2">
    <location>
        <position position="235"/>
    </location>
    <ligand>
        <name>ATP</name>
        <dbReference type="ChEBI" id="CHEBI:30616"/>
    </ligand>
</feature>
<dbReference type="PIRSF" id="PIRSF038925">
    <property type="entry name" value="AMP-prot_trans"/>
    <property type="match status" value="1"/>
</dbReference>
<dbReference type="InterPro" id="IPR025758">
    <property type="entry name" value="Fic/DOC_N"/>
</dbReference>
<dbReference type="OrthoDB" id="9807853at2"/>
<name>L2FB79_9GAMM</name>
<comment type="catalytic activity">
    <reaction evidence="1">
        <text>L-tyrosyl-[protein] + ATP = O-(5'-adenylyl)-L-tyrosyl-[protein] + diphosphate</text>
        <dbReference type="Rhea" id="RHEA:54288"/>
        <dbReference type="Rhea" id="RHEA-COMP:10136"/>
        <dbReference type="Rhea" id="RHEA-COMP:13846"/>
        <dbReference type="ChEBI" id="CHEBI:30616"/>
        <dbReference type="ChEBI" id="CHEBI:33019"/>
        <dbReference type="ChEBI" id="CHEBI:46858"/>
        <dbReference type="ChEBI" id="CHEBI:83624"/>
        <dbReference type="EC" id="2.7.7.108"/>
    </reaction>
</comment>
<dbReference type="PROSITE" id="PS51459">
    <property type="entry name" value="FIDO"/>
    <property type="match status" value="1"/>
</dbReference>
<dbReference type="EC" id="2.7.7.108" evidence="1"/>
<gene>
    <name evidence="6" type="ORF">MOMA_04795</name>
</gene>
<comment type="function">
    <text evidence="1">Adenylyltransferase that mediates the addition of adenosine 5'-monophosphate (AMP) to specific residues of target proteins.</text>
</comment>
<sequence>MSFNPNTPYNTLPPLPPLTDVETKAILKLCVAARASLAGLKQAGDLIPNQAMLINIIPLLEAQGSSEIENIVTTTDKLFRYAYNDNVADHATKEALRYRTALYNGITAIKQRPLSAQTALHICQTIKGATLDIRHNKGTILQNNLKQTIYTPPDDPNAIKALLANWEQFLHADDDLDPLVKMAIAHYQFEAIHPYFDGNGRTGRIINILYLIDKGLLDLPILYLSRYIINNKAGYYNGLLGVTKDNDWQTWLEYMLNAIKETSDWTTAKILAIKQLHQNTADIIKSKTSKIYSRELVDVIFEMPYCRINNLVDKGIAKRQTASNYLSKLVEIDVLKELQAGKEKLFINPKLMALLHSADNVW</sequence>
<organism evidence="6 7">
    <name type="scientific">Moraxella macacae 0408225</name>
    <dbReference type="NCBI Taxonomy" id="1230338"/>
    <lineage>
        <taxon>Bacteria</taxon>
        <taxon>Pseudomonadati</taxon>
        <taxon>Pseudomonadota</taxon>
        <taxon>Gammaproteobacteria</taxon>
        <taxon>Moraxellales</taxon>
        <taxon>Moraxellaceae</taxon>
        <taxon>Moraxella</taxon>
    </lineage>
</organism>
<protein>
    <recommendedName>
        <fullName evidence="1">Protein adenylyltransferase</fullName>
        <ecNumber evidence="1">2.7.7.108</ecNumber>
    </recommendedName>
    <alternativeName>
        <fullName evidence="1">AMPylator</fullName>
    </alternativeName>
</protein>
<feature type="binding site" evidence="2">
    <location>
        <position position="69"/>
    </location>
    <ligand>
        <name>ATP</name>
        <dbReference type="ChEBI" id="CHEBI:30616"/>
    </ligand>
</feature>